<evidence type="ECO:0000256" key="2">
    <source>
        <dbReference type="ARBA" id="ARBA00022670"/>
    </source>
</evidence>
<evidence type="ECO:0000256" key="1">
    <source>
        <dbReference type="ARBA" id="ARBA00007623"/>
    </source>
</evidence>
<dbReference type="InterPro" id="IPR022684">
    <property type="entry name" value="Calpain_cysteine_protease"/>
</dbReference>
<dbReference type="EMBL" id="WNYA01000003">
    <property type="protein sequence ID" value="KAG8584483.1"/>
    <property type="molecule type" value="Genomic_DNA"/>
</dbReference>
<evidence type="ECO:0000256" key="7">
    <source>
        <dbReference type="SAM" id="MobiDB-lite"/>
    </source>
</evidence>
<reference evidence="9" key="1">
    <citation type="thesis" date="2020" institute="ProQuest LLC" country="789 East Eisenhower Parkway, Ann Arbor, MI, USA">
        <title>Comparative Genomics and Chromosome Evolution.</title>
        <authorList>
            <person name="Mudd A.B."/>
        </authorList>
    </citation>
    <scope>NUCLEOTIDE SEQUENCE</scope>
    <source>
        <strain evidence="9">237g6f4</strain>
        <tissue evidence="9">Blood</tissue>
    </source>
</reference>
<dbReference type="GO" id="GO:0006508">
    <property type="term" value="P:proteolysis"/>
    <property type="evidence" value="ECO:0007669"/>
    <property type="project" value="UniProtKB-KW"/>
</dbReference>
<dbReference type="InterPro" id="IPR038765">
    <property type="entry name" value="Papain-like_cys_pep_sf"/>
</dbReference>
<evidence type="ECO:0000313" key="9">
    <source>
        <dbReference type="EMBL" id="KAG8584483.1"/>
    </source>
</evidence>
<dbReference type="SMART" id="SM00230">
    <property type="entry name" value="CysPc"/>
    <property type="match status" value="1"/>
</dbReference>
<evidence type="ECO:0000313" key="10">
    <source>
        <dbReference type="Proteomes" id="UP000824782"/>
    </source>
</evidence>
<feature type="active site" evidence="5 6">
    <location>
        <position position="105"/>
    </location>
</feature>
<feature type="domain" description="Calpain catalytic" evidence="8">
    <location>
        <begin position="45"/>
        <end position="341"/>
    </location>
</feature>
<dbReference type="Proteomes" id="UP000824782">
    <property type="component" value="Unassembled WGS sequence"/>
</dbReference>
<dbReference type="Gene3D" id="3.90.70.10">
    <property type="entry name" value="Cysteine proteinases"/>
    <property type="match status" value="1"/>
</dbReference>
<dbReference type="CDD" id="cd00044">
    <property type="entry name" value="CysPc"/>
    <property type="match status" value="1"/>
</dbReference>
<dbReference type="InterPro" id="IPR036213">
    <property type="entry name" value="Calpain_III_sf"/>
</dbReference>
<sequence>MSGVASKIAHQRAKSEGLGSINNPRKFAGQDFEKLKAECLAAGTLFQDPVFPATAASLGLARFGPDTDKGKDIVWKRPSEINNNPVFIDKGADREDVRQGSVNNCWFVSATACLTLNPDALSQVVPQDQTFEKEKGYAGIFNFTLSQFGEYYDVVIDDLLPTKNNSLRFAKSKTSNEFWSSLLEKAYAKVNGSYEALEYGYQVEALQDLTGGVGVTYNTSTAPDDLFQIIQRELRDNNLAGCSSVGAEEAKAKNIVTNHIYSIVRVEEVQSNGEVVPLIRVRNPWGYKEWNGAWSDNAPEWDSVDPKVKAELNVQKDDGEVWMRFSDFLKQFRLVEICDLQLSSARCGDKWCLTEFNGSWKTGSSSGGPAGMDTFWINPQYRIALQAPDGDA</sequence>
<evidence type="ECO:0000256" key="3">
    <source>
        <dbReference type="ARBA" id="ARBA00022801"/>
    </source>
</evidence>
<protein>
    <recommendedName>
        <fullName evidence="8">Calpain catalytic domain-containing protein</fullName>
    </recommendedName>
</protein>
<keyword evidence="4 6" id="KW-0788">Thiol protease</keyword>
<dbReference type="InterPro" id="IPR001300">
    <property type="entry name" value="Peptidase_C2_calpain_cat"/>
</dbReference>
<dbReference type="Gene3D" id="2.60.120.380">
    <property type="match status" value="1"/>
</dbReference>
<comment type="similarity">
    <text evidence="1">Belongs to the peptidase C2 family.</text>
</comment>
<dbReference type="FunFam" id="3.90.70.10:FF:000001">
    <property type="entry name" value="Calpain-1 catalytic subunit"/>
    <property type="match status" value="1"/>
</dbReference>
<feature type="active site" evidence="5 6">
    <location>
        <position position="283"/>
    </location>
</feature>
<dbReference type="PRINTS" id="PR00704">
    <property type="entry name" value="CALPAIN"/>
</dbReference>
<proteinExistence type="inferred from homology"/>
<dbReference type="PANTHER" id="PTHR10183">
    <property type="entry name" value="CALPAIN"/>
    <property type="match status" value="1"/>
</dbReference>
<dbReference type="GO" id="GO:0004198">
    <property type="term" value="F:calcium-dependent cysteine-type endopeptidase activity"/>
    <property type="evidence" value="ECO:0007669"/>
    <property type="project" value="InterPro"/>
</dbReference>
<comment type="caution">
    <text evidence="9">The sequence shown here is derived from an EMBL/GenBank/DDBJ whole genome shotgun (WGS) entry which is preliminary data.</text>
</comment>
<accession>A0AAV7CJP4</accession>
<organism evidence="9 10">
    <name type="scientific">Engystomops pustulosus</name>
    <name type="common">Tungara frog</name>
    <name type="synonym">Physalaemus pustulosus</name>
    <dbReference type="NCBI Taxonomy" id="76066"/>
    <lineage>
        <taxon>Eukaryota</taxon>
        <taxon>Metazoa</taxon>
        <taxon>Chordata</taxon>
        <taxon>Craniata</taxon>
        <taxon>Vertebrata</taxon>
        <taxon>Euteleostomi</taxon>
        <taxon>Amphibia</taxon>
        <taxon>Batrachia</taxon>
        <taxon>Anura</taxon>
        <taxon>Neobatrachia</taxon>
        <taxon>Hyloidea</taxon>
        <taxon>Leptodactylidae</taxon>
        <taxon>Leiuperinae</taxon>
        <taxon>Engystomops</taxon>
    </lineage>
</organism>
<dbReference type="PROSITE" id="PS50203">
    <property type="entry name" value="CALPAIN_CAT"/>
    <property type="match status" value="1"/>
</dbReference>
<evidence type="ECO:0000259" key="8">
    <source>
        <dbReference type="PROSITE" id="PS50203"/>
    </source>
</evidence>
<dbReference type="SUPFAM" id="SSF54001">
    <property type="entry name" value="Cysteine proteinases"/>
    <property type="match status" value="1"/>
</dbReference>
<evidence type="ECO:0000256" key="4">
    <source>
        <dbReference type="ARBA" id="ARBA00022807"/>
    </source>
</evidence>
<feature type="non-terminal residue" evidence="9">
    <location>
        <position position="392"/>
    </location>
</feature>
<evidence type="ECO:0000256" key="5">
    <source>
        <dbReference type="PIRSR" id="PIRSR622684-1"/>
    </source>
</evidence>
<dbReference type="PANTHER" id="PTHR10183:SF374">
    <property type="entry name" value="CALPAIN-8"/>
    <property type="match status" value="1"/>
</dbReference>
<gene>
    <name evidence="9" type="ORF">GDO81_008842</name>
</gene>
<keyword evidence="2 6" id="KW-0645">Protease</keyword>
<dbReference type="AlphaFoldDB" id="A0AAV7CJP4"/>
<evidence type="ECO:0000256" key="6">
    <source>
        <dbReference type="PROSITE-ProRule" id="PRU00239"/>
    </source>
</evidence>
<name>A0AAV7CJP4_ENGPU</name>
<dbReference type="SUPFAM" id="SSF49758">
    <property type="entry name" value="Calpain large subunit, middle domain (domain III)"/>
    <property type="match status" value="1"/>
</dbReference>
<dbReference type="Pfam" id="PF00648">
    <property type="entry name" value="Peptidase_C2"/>
    <property type="match status" value="1"/>
</dbReference>
<dbReference type="Pfam" id="PF01067">
    <property type="entry name" value="Calpain_III"/>
    <property type="match status" value="1"/>
</dbReference>
<dbReference type="InterPro" id="IPR022682">
    <property type="entry name" value="Calpain_domain_III"/>
</dbReference>
<keyword evidence="3 6" id="KW-0378">Hydrolase</keyword>
<feature type="region of interest" description="Disordered" evidence="7">
    <location>
        <begin position="1"/>
        <end position="21"/>
    </location>
</feature>
<dbReference type="GO" id="GO:0005737">
    <property type="term" value="C:cytoplasm"/>
    <property type="evidence" value="ECO:0007669"/>
    <property type="project" value="TreeGrafter"/>
</dbReference>
<keyword evidence="10" id="KW-1185">Reference proteome</keyword>
<feature type="active site" evidence="5 6">
    <location>
        <position position="259"/>
    </location>
</feature>